<dbReference type="AlphaFoldDB" id="A0AAD1CKJ6"/>
<proteinExistence type="predicted"/>
<organism evidence="1 2">
    <name type="scientific">Photobacterium damsela subsp. piscicida</name>
    <name type="common">Pasteurella piscicida</name>
    <dbReference type="NCBI Taxonomy" id="38294"/>
    <lineage>
        <taxon>Bacteria</taxon>
        <taxon>Pseudomonadati</taxon>
        <taxon>Pseudomonadota</taxon>
        <taxon>Gammaproteobacteria</taxon>
        <taxon>Vibrionales</taxon>
        <taxon>Vibrionaceae</taxon>
        <taxon>Photobacterium</taxon>
    </lineage>
</organism>
<gene>
    <name evidence="1" type="ORF">PDPUS_2_00734</name>
</gene>
<protein>
    <submittedName>
        <fullName evidence="1">Uncharacterized protein</fullName>
    </submittedName>
</protein>
<evidence type="ECO:0000313" key="1">
    <source>
        <dbReference type="EMBL" id="BAX55320.1"/>
    </source>
</evidence>
<evidence type="ECO:0000313" key="2">
    <source>
        <dbReference type="Proteomes" id="UP000218676"/>
    </source>
</evidence>
<reference evidence="2" key="1">
    <citation type="submission" date="2017-05" db="EMBL/GenBank/DDBJ databases">
        <title>Whole genome sequence of fish pathogenic bacteria, Photobacterium damselae subsp. piscicida, strain 91-197, isolated from hybrid striped bass (Morone sp.) in USA.</title>
        <authorList>
            <person name="Teru Y."/>
            <person name="Hikima J."/>
            <person name="Kono T."/>
            <person name="Sakai M."/>
            <person name="Takano T."/>
            <person name="Hawke J.P."/>
            <person name="Takeyama H."/>
            <person name="Aoki T."/>
        </authorList>
    </citation>
    <scope>NUCLEOTIDE SEQUENCE [LARGE SCALE GENOMIC DNA]</scope>
    <source>
        <strain evidence="2">91-197</strain>
    </source>
</reference>
<dbReference type="Proteomes" id="UP000218676">
    <property type="component" value="Chromosome 2"/>
</dbReference>
<accession>A0AAD1CKJ6</accession>
<dbReference type="EMBL" id="AP018046">
    <property type="protein sequence ID" value="BAX55320.1"/>
    <property type="molecule type" value="Genomic_DNA"/>
</dbReference>
<sequence>MNGNDEHHQNDGISDNPLEVSVVDSLVKRYEEKKSTSYLASSQDIVDESDEYISAQQMYDIFNEKSKYYASIKMVKTSLKHVEVYISPRLARQMLELSQRGAVNKKTKTESLAEQK</sequence>
<name>A0AAD1CKJ6_PHODP</name>